<feature type="region of interest" description="Disordered" evidence="3">
    <location>
        <begin position="696"/>
        <end position="780"/>
    </location>
</feature>
<reference evidence="6 7" key="1">
    <citation type="journal article" date="2012" name="BMC Genomics">
        <title>Sequencing the genome of Marssonina brunnea reveals fungus-poplar co-evolution.</title>
        <authorList>
            <person name="Zhu S."/>
            <person name="Cao Y.-Z."/>
            <person name="Jiang C."/>
            <person name="Tan B.-Y."/>
            <person name="Wang Z."/>
            <person name="Feng S."/>
            <person name="Zhang L."/>
            <person name="Su X.-H."/>
            <person name="Brejova B."/>
            <person name="Vinar T."/>
            <person name="Xu M."/>
            <person name="Wang M.-X."/>
            <person name="Zhang S.-G."/>
            <person name="Huang M.-R."/>
            <person name="Wu R."/>
            <person name="Zhou Y."/>
        </authorList>
    </citation>
    <scope>NUCLEOTIDE SEQUENCE [LARGE SCALE GENOMIC DNA]</scope>
    <source>
        <strain evidence="6 7">MB_m1</strain>
    </source>
</reference>
<dbReference type="Proteomes" id="UP000006753">
    <property type="component" value="Unassembled WGS sequence"/>
</dbReference>
<dbReference type="InParanoid" id="K1XST4"/>
<feature type="compositionally biased region" description="Polar residues" evidence="3">
    <location>
        <begin position="754"/>
        <end position="772"/>
    </location>
</feature>
<dbReference type="InterPro" id="IPR038973">
    <property type="entry name" value="MutL/Mlh/Pms-like"/>
</dbReference>
<dbReference type="NCBIfam" id="TIGR00585">
    <property type="entry name" value="mutl"/>
    <property type="match status" value="1"/>
</dbReference>
<dbReference type="PROSITE" id="PS00058">
    <property type="entry name" value="DNA_MISMATCH_REPAIR_1"/>
    <property type="match status" value="1"/>
</dbReference>
<dbReference type="OrthoDB" id="10263226at2759"/>
<evidence type="ECO:0000256" key="3">
    <source>
        <dbReference type="SAM" id="MobiDB-lite"/>
    </source>
</evidence>
<evidence type="ECO:0000313" key="7">
    <source>
        <dbReference type="Proteomes" id="UP000006753"/>
    </source>
</evidence>
<dbReference type="EMBL" id="JH921441">
    <property type="protein sequence ID" value="EKD15574.1"/>
    <property type="molecule type" value="Genomic_DNA"/>
</dbReference>
<dbReference type="RefSeq" id="XP_007294091.1">
    <property type="nucleotide sequence ID" value="XM_007294029.1"/>
</dbReference>
<dbReference type="SUPFAM" id="SSF54211">
    <property type="entry name" value="Ribosomal protein S5 domain 2-like"/>
    <property type="match status" value="1"/>
</dbReference>
<dbReference type="Gene3D" id="3.30.565.10">
    <property type="entry name" value="Histidine kinase-like ATPase, C-terminal domain"/>
    <property type="match status" value="1"/>
</dbReference>
<feature type="domain" description="DNA mismatch repair protein S5" evidence="5">
    <location>
        <begin position="216"/>
        <end position="372"/>
    </location>
</feature>
<dbReference type="KEGG" id="mbe:MBM_06202"/>
<dbReference type="SMART" id="SM01340">
    <property type="entry name" value="DNA_mis_repair"/>
    <property type="match status" value="1"/>
</dbReference>
<dbReference type="InterPro" id="IPR002099">
    <property type="entry name" value="MutL/Mlh/PMS"/>
</dbReference>
<dbReference type="AlphaFoldDB" id="K1XST4"/>
<evidence type="ECO:0000259" key="4">
    <source>
        <dbReference type="SMART" id="SM00387"/>
    </source>
</evidence>
<dbReference type="STRING" id="1072389.K1XST4"/>
<dbReference type="Pfam" id="PF01119">
    <property type="entry name" value="DNA_mis_repair"/>
    <property type="match status" value="1"/>
</dbReference>
<dbReference type="InterPro" id="IPR003594">
    <property type="entry name" value="HATPase_dom"/>
</dbReference>
<evidence type="ECO:0000256" key="1">
    <source>
        <dbReference type="ARBA" id="ARBA00006082"/>
    </source>
</evidence>
<dbReference type="GO" id="GO:0140664">
    <property type="term" value="F:ATP-dependent DNA damage sensor activity"/>
    <property type="evidence" value="ECO:0007669"/>
    <property type="project" value="InterPro"/>
</dbReference>
<dbReference type="InterPro" id="IPR014762">
    <property type="entry name" value="DNA_mismatch_repair_CS"/>
</dbReference>
<accession>K1XST4</accession>
<dbReference type="GO" id="GO:0006298">
    <property type="term" value="P:mismatch repair"/>
    <property type="evidence" value="ECO:0007669"/>
    <property type="project" value="InterPro"/>
</dbReference>
<dbReference type="SUPFAM" id="SSF55874">
    <property type="entry name" value="ATPase domain of HSP90 chaperone/DNA topoisomerase II/histidine kinase"/>
    <property type="match status" value="1"/>
</dbReference>
<feature type="compositionally biased region" description="Basic and acidic residues" evidence="3">
    <location>
        <begin position="696"/>
        <end position="723"/>
    </location>
</feature>
<keyword evidence="7" id="KW-1185">Reference proteome</keyword>
<dbReference type="InterPro" id="IPR013507">
    <property type="entry name" value="DNA_mismatch_S5_2-like"/>
</dbReference>
<feature type="region of interest" description="Disordered" evidence="3">
    <location>
        <begin position="240"/>
        <end position="259"/>
    </location>
</feature>
<proteinExistence type="inferred from homology"/>
<dbReference type="HOGENOM" id="CLU_011171_2_0_1"/>
<evidence type="ECO:0000313" key="6">
    <source>
        <dbReference type="EMBL" id="EKD15574.1"/>
    </source>
</evidence>
<organism evidence="6 7">
    <name type="scientific">Marssonina brunnea f. sp. multigermtubi (strain MB_m1)</name>
    <name type="common">Marssonina leaf spot fungus</name>
    <dbReference type="NCBI Taxonomy" id="1072389"/>
    <lineage>
        <taxon>Eukaryota</taxon>
        <taxon>Fungi</taxon>
        <taxon>Dikarya</taxon>
        <taxon>Ascomycota</taxon>
        <taxon>Pezizomycotina</taxon>
        <taxon>Leotiomycetes</taxon>
        <taxon>Helotiales</taxon>
        <taxon>Drepanopezizaceae</taxon>
        <taxon>Drepanopeziza</taxon>
    </lineage>
</organism>
<protein>
    <submittedName>
        <fullName evidence="6">DNA mismatch repair protein</fullName>
    </submittedName>
</protein>
<comment type="similarity">
    <text evidence="1">Belongs to the DNA mismatch repair MutL/HexB family.</text>
</comment>
<gene>
    <name evidence="6" type="ORF">MBM_06202</name>
</gene>
<dbReference type="Gene3D" id="3.30.230.10">
    <property type="match status" value="1"/>
</dbReference>
<sequence length="903" mass="98362">MAITALPQATIHLLGSAQALTTPTSLVKELVDNALDAKATYIDILISPNTIDKIEVRDNGHGIPEEDFDALGRRGHTSKLRSFDELKSIGGVTLGFRGEALASAVQLGQVSVTTRTDGHPVATMVQLKAPGGVASQSRASHPVGTTVSVSKFLYKLPVRKQTAEKEAAKTLKKLKDLLYSYALARPKVRLSLKVIKGGKGSWSFTPRPNDGMKEAAAQIIGREAAAQCIKRSLAFSEQSCQDDSSKHSDVPGAGAGQNSSLSDVSGQFFVEILVPKPDATSAGHGQYTSVDSRPVAHDKGTMRKIVSTFKYYVKNSPLGGEEQLKDPFLWLNIKCPVSSYDANVEPAKDDILFGNEYLVVGSIEQLFKEVYGEPVTNTSPAAIPDSVAKKLDNFELLMSRKTTVPSSVSAVAGDTEPTGLLNVVKLVTGTGTGSFTGARGDELRDTGDDYNEDIQGFRSPSSQFRNSALNHHTNPAVGVDELLNPWIIAKLNAPVPPRGDSNLPASTSSSSDSPGFMQNHLPTPQQSSDPINAVSDLLDPTSPARHRQVSHTDHLGAPAPNFVTPLSHQSRRQSDNQLGVSMTNRISLIADSDDALLLGDDSEVFRRRNDFNSARSLLNGSMPTFSANSGSKRARGINKPFVQPMRTSEGTSPQDSLQQMKLTTPIDQNLAQDASHQGGRLQDLAWTMDYEYRKEDASRKRRMEVRAARVEAKADANKRRRTEDEDSPMQTNDLRSSAKQSPHKNRYGAAISNLEINQQEPASNVITKQPFKTSIPEGDPRAYLMRRQKSMQSSAKRPGEISRPMRARSTRLPLERIPDDEQVHTLMLKYTIDMGFVQNALLKLSGSDTYVSQGIQSAGLVMNAAEAKLVQKMVQAAVEKWRETEAGKQYDVEYKCDNLTVIN</sequence>
<dbReference type="FunFam" id="3.30.565.10:FF:000017">
    <property type="entry name" value="PMS1 homolog 1, mismatch repair system component"/>
    <property type="match status" value="1"/>
</dbReference>
<feature type="compositionally biased region" description="Polar residues" evidence="3">
    <location>
        <begin position="520"/>
        <end position="530"/>
    </location>
</feature>
<dbReference type="GO" id="GO:0016887">
    <property type="term" value="F:ATP hydrolysis activity"/>
    <property type="evidence" value="ECO:0007669"/>
    <property type="project" value="InterPro"/>
</dbReference>
<feature type="compositionally biased region" description="Polar residues" evidence="3">
    <location>
        <begin position="728"/>
        <end position="740"/>
    </location>
</feature>
<dbReference type="GeneID" id="18762137"/>
<dbReference type="GO" id="GO:0032389">
    <property type="term" value="C:MutLalpha complex"/>
    <property type="evidence" value="ECO:0007669"/>
    <property type="project" value="TreeGrafter"/>
</dbReference>
<feature type="region of interest" description="Disordered" evidence="3">
    <location>
        <begin position="552"/>
        <end position="572"/>
    </location>
</feature>
<feature type="domain" description="Histidine kinase/HSP90-like ATPase" evidence="4">
    <location>
        <begin position="18"/>
        <end position="133"/>
    </location>
</feature>
<dbReference type="eggNOG" id="KOG1978">
    <property type="taxonomic scope" value="Eukaryota"/>
</dbReference>
<dbReference type="GO" id="GO:0061982">
    <property type="term" value="P:meiosis I cell cycle process"/>
    <property type="evidence" value="ECO:0007669"/>
    <property type="project" value="UniProtKB-ARBA"/>
</dbReference>
<dbReference type="InterPro" id="IPR036890">
    <property type="entry name" value="HATPase_C_sf"/>
</dbReference>
<dbReference type="GO" id="GO:0005524">
    <property type="term" value="F:ATP binding"/>
    <property type="evidence" value="ECO:0007669"/>
    <property type="project" value="InterPro"/>
</dbReference>
<dbReference type="PANTHER" id="PTHR10073">
    <property type="entry name" value="DNA MISMATCH REPAIR PROTEIN MLH, PMS, MUTL"/>
    <property type="match status" value="1"/>
</dbReference>
<evidence type="ECO:0000259" key="5">
    <source>
        <dbReference type="SMART" id="SM01340"/>
    </source>
</evidence>
<dbReference type="Pfam" id="PF13589">
    <property type="entry name" value="HATPase_c_3"/>
    <property type="match status" value="1"/>
</dbReference>
<dbReference type="GO" id="GO:0030983">
    <property type="term" value="F:mismatched DNA binding"/>
    <property type="evidence" value="ECO:0007669"/>
    <property type="project" value="InterPro"/>
</dbReference>
<keyword evidence="2" id="KW-0227">DNA damage</keyword>
<dbReference type="InterPro" id="IPR020568">
    <property type="entry name" value="Ribosomal_Su5_D2-typ_SF"/>
</dbReference>
<name>K1XST4_MARBU</name>
<feature type="region of interest" description="Disordered" evidence="3">
    <location>
        <begin position="495"/>
        <end position="531"/>
    </location>
</feature>
<dbReference type="PANTHER" id="PTHR10073:SF41">
    <property type="entry name" value="MISMATCH REPAIR PROTEIN, PUTATIVE (AFU_ORTHOLOGUE AFUA_8G05820)-RELATED"/>
    <property type="match status" value="1"/>
</dbReference>
<dbReference type="SMART" id="SM00387">
    <property type="entry name" value="HATPase_c"/>
    <property type="match status" value="1"/>
</dbReference>
<evidence type="ECO:0000256" key="2">
    <source>
        <dbReference type="ARBA" id="ARBA00022763"/>
    </source>
</evidence>
<dbReference type="InterPro" id="IPR014721">
    <property type="entry name" value="Ribsml_uS5_D2-typ_fold_subgr"/>
</dbReference>
<dbReference type="OMA" id="YAIAQPS"/>